<reference evidence="1" key="1">
    <citation type="submission" date="2020-10" db="EMBL/GenBank/DDBJ databases">
        <title>Ca. Dormibacterota MAGs.</title>
        <authorList>
            <person name="Montgomery K."/>
        </authorList>
    </citation>
    <scope>NUCLEOTIDE SEQUENCE [LARGE SCALE GENOMIC DNA]</scope>
    <source>
        <strain evidence="1">SC8812_S17_10</strain>
    </source>
</reference>
<name>A0A934N841_9BACT</name>
<dbReference type="Proteomes" id="UP000612893">
    <property type="component" value="Unassembled WGS sequence"/>
</dbReference>
<evidence type="ECO:0000313" key="2">
    <source>
        <dbReference type="Proteomes" id="UP000612893"/>
    </source>
</evidence>
<evidence type="ECO:0000313" key="1">
    <source>
        <dbReference type="EMBL" id="MBJ7597588.1"/>
    </source>
</evidence>
<keyword evidence="2" id="KW-1185">Reference proteome</keyword>
<dbReference type="EMBL" id="JAEKNR010000068">
    <property type="protein sequence ID" value="MBJ7597588.1"/>
    <property type="molecule type" value="Genomic_DNA"/>
</dbReference>
<organism evidence="1 2">
    <name type="scientific">Candidatus Nephthysia bennettiae</name>
    <dbReference type="NCBI Taxonomy" id="3127016"/>
    <lineage>
        <taxon>Bacteria</taxon>
        <taxon>Bacillati</taxon>
        <taxon>Candidatus Dormiibacterota</taxon>
        <taxon>Candidatus Dormibacteria</taxon>
        <taxon>Candidatus Dormibacterales</taxon>
        <taxon>Candidatus Dormibacteraceae</taxon>
        <taxon>Candidatus Nephthysia</taxon>
    </lineage>
</organism>
<proteinExistence type="predicted"/>
<gene>
    <name evidence="1" type="ORF">JF922_05825</name>
</gene>
<accession>A0A934N841</accession>
<protein>
    <submittedName>
        <fullName evidence="1">Uncharacterized protein</fullName>
    </submittedName>
</protein>
<comment type="caution">
    <text evidence="1">The sequence shown here is derived from an EMBL/GenBank/DDBJ whole genome shotgun (WGS) entry which is preliminary data.</text>
</comment>
<sequence>MTQRDARMAGDALSSMGSACQGGDIQACRGSMVNARNAVQAYQSDLDQTAAPTCLASADGEIRQALGNLRDGLNQGIAGVDNLDPSRVDQGVSLIMRGNDHLTSASGLIKSASC</sequence>
<dbReference type="AlphaFoldDB" id="A0A934N841"/>